<feature type="region of interest" description="Disordered" evidence="6">
    <location>
        <begin position="1"/>
        <end position="56"/>
    </location>
</feature>
<sequence length="513" mass="56591">MDFSNHGLNTNQVSHCAHPGASLPTMDTFSQQQHQSMLTSPHMSGSPQPGPTTPSYGSYKWLDIPGSRGGLCPPPTGAMMRAGPCGPAAQAPVGGRRAEPRIRRPMNAFMVWAKVERKRMAEENPDVHNADLSKMLGKKWRGLPHQEKQPFVVEAERLRVVHMQEHPDYKYRPRRRKHPKRGSKSGKTGPSCEPYPSLSGDKEDREDIDSKDNILTSSSVLDTPEPSPRSSPHPESAKLSPSSSFKCEVDSPCAGGLLTPEMSPMAARDQEMFRFPPVSPQSANSAQSSVVSDLFRKFSNNGGNAAFLRKYYGPHNQSHTSQHLVTLRALVSNPLPLRNFITSQNANSFLGGQSPQSQCDLSSPKYGQIPPTKSEDLLLEQFSEAESLADVDRTEFDQYLPSNSSNDDQTPERAQNPISSSVNTVLDLSDNGLLDFDVLSPDTVTIKEEPCQSPIKQEIEMKPYEIKPEPGITSPSFQDDIASPFFDYNLDDNLYSTDRSSFMSALSEAHALY</sequence>
<dbReference type="GO" id="GO:0005634">
    <property type="term" value="C:nucleus"/>
    <property type="evidence" value="ECO:0007669"/>
    <property type="project" value="UniProtKB-UniRule"/>
</dbReference>
<feature type="region of interest" description="Disordered" evidence="6">
    <location>
        <begin position="164"/>
        <end position="246"/>
    </location>
</feature>
<feature type="domain" description="HMG box" evidence="7">
    <location>
        <begin position="102"/>
        <end position="170"/>
    </location>
</feature>
<dbReference type="SUPFAM" id="SSF47095">
    <property type="entry name" value="HMG-box"/>
    <property type="match status" value="1"/>
</dbReference>
<dbReference type="InterPro" id="IPR050140">
    <property type="entry name" value="SRY-related_HMG-box_TF-like"/>
</dbReference>
<dbReference type="InterPro" id="IPR021934">
    <property type="entry name" value="Sox_C"/>
</dbReference>
<dbReference type="InterPro" id="IPR036910">
    <property type="entry name" value="HMG_box_dom_sf"/>
</dbReference>
<organism evidence="9">
    <name type="scientific">Malacoceros fuliginosus</name>
    <name type="common">Polychaete tubeworm</name>
    <name type="synonym">Scolelepis fuliginosa</name>
    <dbReference type="NCBI Taxonomy" id="271776"/>
    <lineage>
        <taxon>Eukaryota</taxon>
        <taxon>Metazoa</taxon>
        <taxon>Spiralia</taxon>
        <taxon>Lophotrochozoa</taxon>
        <taxon>Annelida</taxon>
        <taxon>Polychaeta</taxon>
        <taxon>Sedentaria</taxon>
        <taxon>Canalipalpata</taxon>
        <taxon>Spionida</taxon>
        <taxon>Spionidae</taxon>
        <taxon>Malacoceros</taxon>
    </lineage>
</organism>
<dbReference type="EMBL" id="MT901670">
    <property type="protein sequence ID" value="QNN94701.1"/>
    <property type="molecule type" value="mRNA"/>
</dbReference>
<dbReference type="PROSITE" id="PS50118">
    <property type="entry name" value="HMG_BOX_2"/>
    <property type="match status" value="1"/>
</dbReference>
<dbReference type="SMART" id="SM00398">
    <property type="entry name" value="HMG"/>
    <property type="match status" value="1"/>
</dbReference>
<keyword evidence="3" id="KW-0804">Transcription</keyword>
<dbReference type="GO" id="GO:0001228">
    <property type="term" value="F:DNA-binding transcription activator activity, RNA polymerase II-specific"/>
    <property type="evidence" value="ECO:0007669"/>
    <property type="project" value="TreeGrafter"/>
</dbReference>
<evidence type="ECO:0000259" key="8">
    <source>
        <dbReference type="PROSITE" id="PS51516"/>
    </source>
</evidence>
<dbReference type="GO" id="GO:0000978">
    <property type="term" value="F:RNA polymerase II cis-regulatory region sequence-specific DNA binding"/>
    <property type="evidence" value="ECO:0007669"/>
    <property type="project" value="TreeGrafter"/>
</dbReference>
<evidence type="ECO:0000256" key="3">
    <source>
        <dbReference type="ARBA" id="ARBA00023163"/>
    </source>
</evidence>
<feature type="compositionally biased region" description="Basic residues" evidence="6">
    <location>
        <begin position="172"/>
        <end position="184"/>
    </location>
</feature>
<dbReference type="GO" id="GO:0030154">
    <property type="term" value="P:cell differentiation"/>
    <property type="evidence" value="ECO:0007669"/>
    <property type="project" value="TreeGrafter"/>
</dbReference>
<name>A0A7G9UL00_MALFL</name>
<evidence type="ECO:0000259" key="7">
    <source>
        <dbReference type="PROSITE" id="PS50118"/>
    </source>
</evidence>
<feature type="region of interest" description="Disordered" evidence="6">
    <location>
        <begin position="348"/>
        <end position="372"/>
    </location>
</feature>
<dbReference type="Pfam" id="PF00505">
    <property type="entry name" value="HMG_box"/>
    <property type="match status" value="1"/>
</dbReference>
<dbReference type="Gene3D" id="1.10.30.10">
    <property type="entry name" value="High mobility group box domain"/>
    <property type="match status" value="1"/>
</dbReference>
<feature type="compositionally biased region" description="Polar residues" evidence="6">
    <location>
        <begin position="348"/>
        <end position="361"/>
    </location>
</feature>
<feature type="compositionally biased region" description="Polar residues" evidence="6">
    <location>
        <begin position="400"/>
        <end position="420"/>
    </location>
</feature>
<protein>
    <submittedName>
        <fullName evidence="9">Transcription factor SoxF</fullName>
    </submittedName>
</protein>
<evidence type="ECO:0000256" key="4">
    <source>
        <dbReference type="ARBA" id="ARBA00023242"/>
    </source>
</evidence>
<evidence type="ECO:0000256" key="1">
    <source>
        <dbReference type="ARBA" id="ARBA00023015"/>
    </source>
</evidence>
<evidence type="ECO:0000256" key="6">
    <source>
        <dbReference type="SAM" id="MobiDB-lite"/>
    </source>
</evidence>
<feature type="region of interest" description="Disordered" evidence="6">
    <location>
        <begin position="398"/>
        <end position="420"/>
    </location>
</feature>
<evidence type="ECO:0000313" key="9">
    <source>
        <dbReference type="EMBL" id="QNN94701.1"/>
    </source>
</evidence>
<feature type="compositionally biased region" description="Basic and acidic residues" evidence="6">
    <location>
        <begin position="200"/>
        <end position="212"/>
    </location>
</feature>
<accession>A0A7G9UL00</accession>
<dbReference type="PANTHER" id="PTHR10270">
    <property type="entry name" value="SOX TRANSCRIPTION FACTOR"/>
    <property type="match status" value="1"/>
</dbReference>
<reference evidence="9" key="1">
    <citation type="submission" date="2020-08" db="EMBL/GenBank/DDBJ databases">
        <title>The development of early pioneer neurons in the annelid Malacoceros fuliginosus.</title>
        <authorList>
            <person name="Kumar S."/>
            <person name="Tumu S."/>
            <person name="Helm C."/>
            <person name="Hausen H."/>
        </authorList>
    </citation>
    <scope>NUCLEOTIDE SEQUENCE</scope>
</reference>
<dbReference type="PANTHER" id="PTHR10270:SF317">
    <property type="entry name" value="TRANSCRIPTION FACTOR SOX-15-RELATED"/>
    <property type="match status" value="1"/>
</dbReference>
<feature type="compositionally biased region" description="Polar residues" evidence="6">
    <location>
        <begin position="1"/>
        <end position="14"/>
    </location>
</feature>
<keyword evidence="4 5" id="KW-0539">Nucleus</keyword>
<gene>
    <name evidence="9" type="primary">SoxF</name>
</gene>
<dbReference type="AlphaFoldDB" id="A0A7G9UL00"/>
<dbReference type="InterPro" id="IPR009071">
    <property type="entry name" value="HMG_box_dom"/>
</dbReference>
<keyword evidence="2 5" id="KW-0238">DNA-binding</keyword>
<feature type="compositionally biased region" description="Polar residues" evidence="6">
    <location>
        <begin position="25"/>
        <end position="43"/>
    </location>
</feature>
<dbReference type="PROSITE" id="PS51516">
    <property type="entry name" value="SOX_C"/>
    <property type="match status" value="1"/>
</dbReference>
<dbReference type="FunFam" id="1.10.30.10:FF:000008">
    <property type="entry name" value="transcription factor SOX-7"/>
    <property type="match status" value="1"/>
</dbReference>
<evidence type="ECO:0000256" key="2">
    <source>
        <dbReference type="ARBA" id="ARBA00023125"/>
    </source>
</evidence>
<feature type="DNA-binding region" description="HMG box" evidence="5">
    <location>
        <begin position="102"/>
        <end position="170"/>
    </location>
</feature>
<evidence type="ECO:0000256" key="5">
    <source>
        <dbReference type="PROSITE-ProRule" id="PRU00267"/>
    </source>
</evidence>
<proteinExistence type="evidence at transcript level"/>
<dbReference type="CDD" id="cd22032">
    <property type="entry name" value="HMG-box_SoxF"/>
    <property type="match status" value="1"/>
</dbReference>
<keyword evidence="1" id="KW-0805">Transcription regulation</keyword>
<feature type="domain" description="Sox C-terminal" evidence="8">
    <location>
        <begin position="324"/>
        <end position="453"/>
    </location>
</feature>